<reference evidence="9" key="1">
    <citation type="submission" date="2020-10" db="EMBL/GenBank/DDBJ databases">
        <title>Connecting structure to function with the recovery of over 1000 high-quality activated sludge metagenome-assembled genomes encoding full-length rRNA genes using long-read sequencing.</title>
        <authorList>
            <person name="Singleton C.M."/>
            <person name="Petriglieri F."/>
            <person name="Kristensen J.M."/>
            <person name="Kirkegaard R.H."/>
            <person name="Michaelsen T.Y."/>
            <person name="Andersen M.H."/>
            <person name="Karst S.M."/>
            <person name="Dueholm M.S."/>
            <person name="Nielsen P.H."/>
            <person name="Albertsen M."/>
        </authorList>
    </citation>
    <scope>NUCLEOTIDE SEQUENCE</scope>
    <source>
        <strain evidence="9">EsbW_18-Q3-R4-48_MAXAC.044</strain>
    </source>
</reference>
<gene>
    <name evidence="9" type="ORF">IPJ48_08475</name>
</gene>
<evidence type="ECO:0000256" key="5">
    <source>
        <dbReference type="ARBA" id="ARBA00022989"/>
    </source>
</evidence>
<sequence length="205" mass="22918">MYHGERFNAWTHLVGTLLSLVGTAILIVKAAATGDPWKIVSVSIYGATLIILYSTSTLYHSLRGRAKIVLQKLDHLSIYLLIAGTYTPFCLVTLRGPWGWSLFIVVWGLALVGMLQEIRPRSEARVTSLVIYAVMGWVIVVAIKPLLDQLETAGFLWLAAGGLLYTIGIVFYAYDSRFRHWHGIWHLFVMGGSLTQYIAIAFYVL</sequence>
<dbReference type="GO" id="GO:0046872">
    <property type="term" value="F:metal ion binding"/>
    <property type="evidence" value="ECO:0007669"/>
    <property type="project" value="UniProtKB-KW"/>
</dbReference>
<evidence type="ECO:0000313" key="9">
    <source>
        <dbReference type="EMBL" id="MBK7423116.1"/>
    </source>
</evidence>
<evidence type="ECO:0000256" key="2">
    <source>
        <dbReference type="ARBA" id="ARBA00008488"/>
    </source>
</evidence>
<comment type="similarity">
    <text evidence="2">Belongs to the UPF0073 (Hly-III) family.</text>
</comment>
<name>A0A9D7FJN4_9RHOO</name>
<feature type="transmembrane region" description="Helical" evidence="8">
    <location>
        <begin position="12"/>
        <end position="31"/>
    </location>
</feature>
<feature type="binding site" evidence="7">
    <location>
        <position position="186"/>
    </location>
    <ligand>
        <name>Zn(2+)</name>
        <dbReference type="ChEBI" id="CHEBI:29105"/>
    </ligand>
</feature>
<keyword evidence="5 8" id="KW-1133">Transmembrane helix</keyword>
<proteinExistence type="inferred from homology"/>
<evidence type="ECO:0000256" key="1">
    <source>
        <dbReference type="ARBA" id="ARBA00004651"/>
    </source>
</evidence>
<comment type="subcellular location">
    <subcellularLocation>
        <location evidence="1">Cell membrane</location>
        <topology evidence="1">Multi-pass membrane protein</topology>
    </subcellularLocation>
</comment>
<evidence type="ECO:0000256" key="4">
    <source>
        <dbReference type="ARBA" id="ARBA00022692"/>
    </source>
</evidence>
<dbReference type="GO" id="GO:0005886">
    <property type="term" value="C:plasma membrane"/>
    <property type="evidence" value="ECO:0007669"/>
    <property type="project" value="UniProtKB-SubCell"/>
</dbReference>
<feature type="transmembrane region" description="Helical" evidence="8">
    <location>
        <begin position="76"/>
        <end position="94"/>
    </location>
</feature>
<dbReference type="InterPro" id="IPR004254">
    <property type="entry name" value="AdipoR/HlyIII-related"/>
</dbReference>
<feature type="transmembrane region" description="Helical" evidence="8">
    <location>
        <begin position="37"/>
        <end position="55"/>
    </location>
</feature>
<feature type="binding site" evidence="7">
    <location>
        <position position="182"/>
    </location>
    <ligand>
        <name>Zn(2+)</name>
        <dbReference type="ChEBI" id="CHEBI:29105"/>
    </ligand>
</feature>
<evidence type="ECO:0000313" key="10">
    <source>
        <dbReference type="Proteomes" id="UP000886602"/>
    </source>
</evidence>
<dbReference type="Proteomes" id="UP000886602">
    <property type="component" value="Unassembled WGS sequence"/>
</dbReference>
<keyword evidence="3" id="KW-1003">Cell membrane</keyword>
<keyword evidence="4 8" id="KW-0812">Transmembrane</keyword>
<comment type="caution">
    <text evidence="9">The sequence shown here is derived from an EMBL/GenBank/DDBJ whole genome shotgun (WGS) entry which is preliminary data.</text>
</comment>
<protein>
    <submittedName>
        <fullName evidence="9">Hemolysin III family protein</fullName>
    </submittedName>
</protein>
<keyword evidence="7" id="KW-0479">Metal-binding</keyword>
<feature type="transmembrane region" description="Helical" evidence="8">
    <location>
        <begin position="184"/>
        <end position="204"/>
    </location>
</feature>
<dbReference type="Pfam" id="PF03006">
    <property type="entry name" value="HlyIII"/>
    <property type="match status" value="1"/>
</dbReference>
<dbReference type="NCBIfam" id="TIGR01065">
    <property type="entry name" value="hlyIII"/>
    <property type="match status" value="1"/>
</dbReference>
<feature type="binding site" evidence="7">
    <location>
        <position position="60"/>
    </location>
    <ligand>
        <name>Zn(2+)</name>
        <dbReference type="ChEBI" id="CHEBI:29105"/>
    </ligand>
</feature>
<keyword evidence="7" id="KW-0862">Zinc</keyword>
<dbReference type="GO" id="GO:0140911">
    <property type="term" value="F:pore-forming activity"/>
    <property type="evidence" value="ECO:0007669"/>
    <property type="project" value="InterPro"/>
</dbReference>
<dbReference type="PANTHER" id="PTHR20855:SF3">
    <property type="entry name" value="LD03007P"/>
    <property type="match status" value="1"/>
</dbReference>
<dbReference type="AlphaFoldDB" id="A0A9D7FJN4"/>
<organism evidence="9 10">
    <name type="scientific">Candidatus Propionivibrio dominans</name>
    <dbReference type="NCBI Taxonomy" id="2954373"/>
    <lineage>
        <taxon>Bacteria</taxon>
        <taxon>Pseudomonadati</taxon>
        <taxon>Pseudomonadota</taxon>
        <taxon>Betaproteobacteria</taxon>
        <taxon>Rhodocyclales</taxon>
        <taxon>Rhodocyclaceae</taxon>
        <taxon>Propionivibrio</taxon>
    </lineage>
</organism>
<feature type="transmembrane region" description="Helical" evidence="8">
    <location>
        <begin position="100"/>
        <end position="117"/>
    </location>
</feature>
<keyword evidence="6 8" id="KW-0472">Membrane</keyword>
<evidence type="ECO:0000256" key="6">
    <source>
        <dbReference type="ARBA" id="ARBA00023136"/>
    </source>
</evidence>
<feature type="transmembrane region" description="Helical" evidence="8">
    <location>
        <begin position="129"/>
        <end position="147"/>
    </location>
</feature>
<feature type="transmembrane region" description="Helical" evidence="8">
    <location>
        <begin position="153"/>
        <end position="172"/>
    </location>
</feature>
<evidence type="ECO:0000256" key="8">
    <source>
        <dbReference type="SAM" id="Phobius"/>
    </source>
</evidence>
<dbReference type="PANTHER" id="PTHR20855">
    <property type="entry name" value="ADIPOR/PROGESTIN RECEPTOR-RELATED"/>
    <property type="match status" value="1"/>
</dbReference>
<dbReference type="InterPro" id="IPR005744">
    <property type="entry name" value="Hy-lIII"/>
</dbReference>
<evidence type="ECO:0000256" key="3">
    <source>
        <dbReference type="ARBA" id="ARBA00022475"/>
    </source>
</evidence>
<dbReference type="EMBL" id="JADJNC010000011">
    <property type="protein sequence ID" value="MBK7423116.1"/>
    <property type="molecule type" value="Genomic_DNA"/>
</dbReference>
<accession>A0A9D7FJN4</accession>
<evidence type="ECO:0000256" key="7">
    <source>
        <dbReference type="PIRSR" id="PIRSR604254-1"/>
    </source>
</evidence>